<keyword evidence="1" id="KW-1133">Transmembrane helix</keyword>
<name>A0A9D5HI36_9LILI</name>
<reference evidence="2" key="1">
    <citation type="submission" date="2021-03" db="EMBL/GenBank/DDBJ databases">
        <authorList>
            <person name="Li Z."/>
            <person name="Yang C."/>
        </authorList>
    </citation>
    <scope>NUCLEOTIDE SEQUENCE</scope>
    <source>
        <strain evidence="2">Dzin_1.0</strain>
        <tissue evidence="2">Leaf</tissue>
    </source>
</reference>
<dbReference type="PANTHER" id="PTHR34116:SF2">
    <property type="entry name" value="THH1_TOM1_TOM3 DOMAIN-CONTAINING PROTEIN"/>
    <property type="match status" value="1"/>
</dbReference>
<feature type="transmembrane region" description="Helical" evidence="1">
    <location>
        <begin position="98"/>
        <end position="119"/>
    </location>
</feature>
<dbReference type="Proteomes" id="UP001085076">
    <property type="component" value="Miscellaneous, Linkage group lg03"/>
</dbReference>
<dbReference type="PANTHER" id="PTHR34116">
    <property type="entry name" value="PLASMINOGEN ACTIVATOR INHIBITOR"/>
    <property type="match status" value="1"/>
</dbReference>
<dbReference type="PIRSF" id="PIRSF031277">
    <property type="entry name" value="UCP031277"/>
    <property type="match status" value="1"/>
</dbReference>
<keyword evidence="1" id="KW-0812">Transmembrane</keyword>
<keyword evidence="3" id="KW-1185">Reference proteome</keyword>
<feature type="transmembrane region" description="Helical" evidence="1">
    <location>
        <begin position="199"/>
        <end position="220"/>
    </location>
</feature>
<reference evidence="2" key="2">
    <citation type="journal article" date="2022" name="Hortic Res">
        <title>The genome of Dioscorea zingiberensis sheds light on the biosynthesis, origin and evolution of the medicinally important diosgenin saponins.</title>
        <authorList>
            <person name="Li Y."/>
            <person name="Tan C."/>
            <person name="Li Z."/>
            <person name="Guo J."/>
            <person name="Li S."/>
            <person name="Chen X."/>
            <person name="Wang C."/>
            <person name="Dai X."/>
            <person name="Yang H."/>
            <person name="Song W."/>
            <person name="Hou L."/>
            <person name="Xu J."/>
            <person name="Tong Z."/>
            <person name="Xu A."/>
            <person name="Yuan X."/>
            <person name="Wang W."/>
            <person name="Yang Q."/>
            <person name="Chen L."/>
            <person name="Sun Z."/>
            <person name="Wang K."/>
            <person name="Pan B."/>
            <person name="Chen J."/>
            <person name="Bao Y."/>
            <person name="Liu F."/>
            <person name="Qi X."/>
            <person name="Gang D.R."/>
            <person name="Wen J."/>
            <person name="Li J."/>
        </authorList>
    </citation>
    <scope>NUCLEOTIDE SEQUENCE</scope>
    <source>
        <strain evidence="2">Dzin_1.0</strain>
    </source>
</reference>
<evidence type="ECO:0000313" key="3">
    <source>
        <dbReference type="Proteomes" id="UP001085076"/>
    </source>
</evidence>
<accession>A0A9D5HI36</accession>
<organism evidence="2 3">
    <name type="scientific">Dioscorea zingiberensis</name>
    <dbReference type="NCBI Taxonomy" id="325984"/>
    <lineage>
        <taxon>Eukaryota</taxon>
        <taxon>Viridiplantae</taxon>
        <taxon>Streptophyta</taxon>
        <taxon>Embryophyta</taxon>
        <taxon>Tracheophyta</taxon>
        <taxon>Spermatophyta</taxon>
        <taxon>Magnoliopsida</taxon>
        <taxon>Liliopsida</taxon>
        <taxon>Dioscoreales</taxon>
        <taxon>Dioscoreaceae</taxon>
        <taxon>Dioscorea</taxon>
    </lineage>
</organism>
<feature type="transmembrane region" description="Helical" evidence="1">
    <location>
        <begin position="55"/>
        <end position="78"/>
    </location>
</feature>
<evidence type="ECO:0000313" key="2">
    <source>
        <dbReference type="EMBL" id="KAJ0977223.1"/>
    </source>
</evidence>
<sequence>MPLIRRTADVFGMVTICLVAIAAFLGLLCIYRLLYFQLRIRRRCFLQLSYFNGPWLTRIALILVAIWWGFGEVVRLTLLKGNGRLFSSIRWQKDVCKFYIVSNLGFAEPSMFLMLGFLLRASLQKRESGTLSPRWNRKTVSYVFVYSLPVFIMQLALILIGPKFVKTKNNQRSNLTNFFITSAMNGQISICTIPLVSTMILGLFHAFMICYICYIGTKVVSLVINKGLRMRVYILVASVIIFLPLRVLLLGLSVLPRRGHLLFEAMVFAAFLVLLVCVVVGVCMLVYFPVADSLALQDVGHIRMDDIPYDDYYSDGASLIANQSHQETGRNSDASTKHGSISFRTMIKDEPSASSSVDVSFFPSNSLHIVTPLSPSQPPVKPMVPLSEVLIY</sequence>
<dbReference type="AlphaFoldDB" id="A0A9D5HI36"/>
<evidence type="ECO:0000256" key="1">
    <source>
        <dbReference type="SAM" id="Phobius"/>
    </source>
</evidence>
<feature type="transmembrane region" description="Helical" evidence="1">
    <location>
        <begin position="261"/>
        <end position="288"/>
    </location>
</feature>
<keyword evidence="1" id="KW-0472">Membrane</keyword>
<dbReference type="EMBL" id="JAGGNH010000003">
    <property type="protein sequence ID" value="KAJ0977223.1"/>
    <property type="molecule type" value="Genomic_DNA"/>
</dbReference>
<feature type="transmembrane region" description="Helical" evidence="1">
    <location>
        <begin position="232"/>
        <end position="255"/>
    </location>
</feature>
<dbReference type="OrthoDB" id="1869454at2759"/>
<protein>
    <submittedName>
        <fullName evidence="2">Uncharacterized protein</fullName>
    </submittedName>
</protein>
<comment type="caution">
    <text evidence="2">The sequence shown here is derived from an EMBL/GenBank/DDBJ whole genome shotgun (WGS) entry which is preliminary data.</text>
</comment>
<proteinExistence type="predicted"/>
<feature type="transmembrane region" description="Helical" evidence="1">
    <location>
        <begin position="140"/>
        <end position="160"/>
    </location>
</feature>
<dbReference type="InterPro" id="IPR016971">
    <property type="entry name" value="UCP031277"/>
</dbReference>
<feature type="transmembrane region" description="Helical" evidence="1">
    <location>
        <begin position="12"/>
        <end position="34"/>
    </location>
</feature>
<gene>
    <name evidence="2" type="ORF">J5N97_012697</name>
</gene>